<dbReference type="InterPro" id="IPR004031">
    <property type="entry name" value="PMP22/EMP/MP20/Claudin"/>
</dbReference>
<evidence type="ECO:0000256" key="3">
    <source>
        <dbReference type="ARBA" id="ARBA00008691"/>
    </source>
</evidence>
<keyword evidence="7 8" id="KW-0472">Membrane</keyword>
<keyword evidence="6 8" id="KW-1133">Transmembrane helix</keyword>
<sequence length="212" mass="23145">MFALPLTAFQSTCTVNSESFLNPESTGKLYTSEDCYIMACGGNSCYFGFGLSLLILGFVIDVIGVASPYWILGEAGGKKAYMGLWQMCSSVTGCIDFAEVPDWIKAVRGFGILGIIFLLIAVLSAFFRICLKERAWVLVFAIVLSFMAAICNVISVSVFGEKFHEIVKDSSIFTFHFAFVFCILSTIITGIAGIFLIVEVAKRSSYTSINGR</sequence>
<evidence type="ECO:0000256" key="2">
    <source>
        <dbReference type="ARBA" id="ARBA00004282"/>
    </source>
</evidence>
<evidence type="ECO:0000256" key="6">
    <source>
        <dbReference type="ARBA" id="ARBA00022989"/>
    </source>
</evidence>
<dbReference type="Proteomes" id="UP000005408">
    <property type="component" value="Unassembled WGS sequence"/>
</dbReference>
<evidence type="ECO:0000256" key="8">
    <source>
        <dbReference type="SAM" id="Phobius"/>
    </source>
</evidence>
<feature type="transmembrane region" description="Helical" evidence="8">
    <location>
        <begin position="136"/>
        <end position="160"/>
    </location>
</feature>
<dbReference type="PANTHER" id="PTHR14399">
    <property type="entry name" value="P53-INDUCED PROTEIN RELATED"/>
    <property type="match status" value="1"/>
</dbReference>
<evidence type="ECO:0000313" key="9">
    <source>
        <dbReference type="EnsemblMetazoa" id="G8455.1:cds"/>
    </source>
</evidence>
<keyword evidence="4 8" id="KW-0812">Transmembrane</keyword>
<evidence type="ECO:0000256" key="7">
    <source>
        <dbReference type="ARBA" id="ARBA00023136"/>
    </source>
</evidence>
<reference evidence="9" key="1">
    <citation type="submission" date="2022-08" db="UniProtKB">
        <authorList>
            <consortium name="EnsemblMetazoa"/>
        </authorList>
    </citation>
    <scope>IDENTIFICATION</scope>
    <source>
        <strain evidence="9">05x7-T-G4-1.051#20</strain>
    </source>
</reference>
<evidence type="ECO:0000256" key="1">
    <source>
        <dbReference type="ARBA" id="ARBA00004141"/>
    </source>
</evidence>
<feature type="transmembrane region" description="Helical" evidence="8">
    <location>
        <begin position="110"/>
        <end position="129"/>
    </location>
</feature>
<dbReference type="EnsemblMetazoa" id="G8455.1">
    <property type="protein sequence ID" value="G8455.1:cds"/>
    <property type="gene ID" value="G8455"/>
</dbReference>
<protein>
    <submittedName>
        <fullName evidence="9">Uncharacterized protein</fullName>
    </submittedName>
</protein>
<comment type="similarity">
    <text evidence="3">Belongs to the TMEM47 family.</text>
</comment>
<feature type="transmembrane region" description="Helical" evidence="8">
    <location>
        <begin position="46"/>
        <end position="72"/>
    </location>
</feature>
<dbReference type="AlphaFoldDB" id="A0A8W8NPA6"/>
<comment type="subcellular location">
    <subcellularLocation>
        <location evidence="2">Cell junction</location>
    </subcellularLocation>
    <subcellularLocation>
        <location evidence="1">Membrane</location>
        <topology evidence="1">Multi-pass membrane protein</topology>
    </subcellularLocation>
</comment>
<evidence type="ECO:0000256" key="4">
    <source>
        <dbReference type="ARBA" id="ARBA00022692"/>
    </source>
</evidence>
<dbReference type="GO" id="GO:0005911">
    <property type="term" value="C:cell-cell junction"/>
    <property type="evidence" value="ECO:0007669"/>
    <property type="project" value="TreeGrafter"/>
</dbReference>
<keyword evidence="10" id="KW-1185">Reference proteome</keyword>
<accession>A0A8W8NPA6</accession>
<keyword evidence="5" id="KW-0965">Cell junction</keyword>
<dbReference type="Gene3D" id="1.20.140.150">
    <property type="match status" value="1"/>
</dbReference>
<dbReference type="Pfam" id="PF00822">
    <property type="entry name" value="PMP22_Claudin"/>
    <property type="match status" value="1"/>
</dbReference>
<dbReference type="InterPro" id="IPR015664">
    <property type="entry name" value="P53_induced"/>
</dbReference>
<dbReference type="PANTHER" id="PTHR14399:SF5">
    <property type="entry name" value="CELL JUNCTION PROTEIN VAB-9"/>
    <property type="match status" value="1"/>
</dbReference>
<evidence type="ECO:0000256" key="5">
    <source>
        <dbReference type="ARBA" id="ARBA00022949"/>
    </source>
</evidence>
<dbReference type="GO" id="GO:0098609">
    <property type="term" value="P:cell-cell adhesion"/>
    <property type="evidence" value="ECO:0007669"/>
    <property type="project" value="TreeGrafter"/>
</dbReference>
<organism evidence="9 10">
    <name type="scientific">Magallana gigas</name>
    <name type="common">Pacific oyster</name>
    <name type="synonym">Crassostrea gigas</name>
    <dbReference type="NCBI Taxonomy" id="29159"/>
    <lineage>
        <taxon>Eukaryota</taxon>
        <taxon>Metazoa</taxon>
        <taxon>Spiralia</taxon>
        <taxon>Lophotrochozoa</taxon>
        <taxon>Mollusca</taxon>
        <taxon>Bivalvia</taxon>
        <taxon>Autobranchia</taxon>
        <taxon>Pteriomorphia</taxon>
        <taxon>Ostreida</taxon>
        <taxon>Ostreoidea</taxon>
        <taxon>Ostreidae</taxon>
        <taxon>Magallana</taxon>
    </lineage>
</organism>
<evidence type="ECO:0000313" key="10">
    <source>
        <dbReference type="Proteomes" id="UP000005408"/>
    </source>
</evidence>
<feature type="transmembrane region" description="Helical" evidence="8">
    <location>
        <begin position="172"/>
        <end position="198"/>
    </location>
</feature>
<dbReference type="GO" id="GO:0016020">
    <property type="term" value="C:membrane"/>
    <property type="evidence" value="ECO:0007669"/>
    <property type="project" value="UniProtKB-SubCell"/>
</dbReference>
<name>A0A8W8NPA6_MAGGI</name>
<proteinExistence type="inferred from homology"/>